<dbReference type="PANTHER" id="PTHR11557">
    <property type="entry name" value="PORPHOBILINOGEN DEAMINASE"/>
    <property type="match status" value="1"/>
</dbReference>
<dbReference type="PANTHER" id="PTHR11557:SF0">
    <property type="entry name" value="PORPHOBILINOGEN DEAMINASE"/>
    <property type="match status" value="1"/>
</dbReference>
<organism evidence="6">
    <name type="scientific">marine metagenome</name>
    <dbReference type="NCBI Taxonomy" id="408172"/>
    <lineage>
        <taxon>unclassified sequences</taxon>
        <taxon>metagenomes</taxon>
        <taxon>ecological metagenomes</taxon>
    </lineage>
</organism>
<dbReference type="AlphaFoldDB" id="A0A381NYG5"/>
<reference evidence="6" key="1">
    <citation type="submission" date="2018-05" db="EMBL/GenBank/DDBJ databases">
        <authorList>
            <person name="Lanie J.A."/>
            <person name="Ng W.-L."/>
            <person name="Kazmierczak K.M."/>
            <person name="Andrzejewski T.M."/>
            <person name="Davidsen T.M."/>
            <person name="Wayne K.J."/>
            <person name="Tettelin H."/>
            <person name="Glass J.I."/>
            <person name="Rusch D."/>
            <person name="Podicherti R."/>
            <person name="Tsui H.-C.T."/>
            <person name="Winkler M.E."/>
        </authorList>
    </citation>
    <scope>NUCLEOTIDE SEQUENCE</scope>
</reference>
<dbReference type="NCBIfam" id="TIGR00212">
    <property type="entry name" value="hemC"/>
    <property type="match status" value="1"/>
</dbReference>
<protein>
    <recommendedName>
        <fullName evidence="2">hydroxymethylbilane synthase</fullName>
        <ecNumber evidence="2">2.5.1.61</ecNumber>
    </recommendedName>
</protein>
<dbReference type="Gene3D" id="3.40.190.10">
    <property type="entry name" value="Periplasmic binding protein-like II"/>
    <property type="match status" value="2"/>
</dbReference>
<feature type="domain" description="Porphobilinogen deaminase N-terminal" evidence="5">
    <location>
        <begin position="2"/>
        <end position="231"/>
    </location>
</feature>
<evidence type="ECO:0000256" key="3">
    <source>
        <dbReference type="ARBA" id="ARBA00022679"/>
    </source>
</evidence>
<evidence type="ECO:0000259" key="5">
    <source>
        <dbReference type="Pfam" id="PF01379"/>
    </source>
</evidence>
<dbReference type="GO" id="GO:0006783">
    <property type="term" value="P:heme biosynthetic process"/>
    <property type="evidence" value="ECO:0007669"/>
    <property type="project" value="TreeGrafter"/>
</dbReference>
<dbReference type="SUPFAM" id="SSF53850">
    <property type="entry name" value="Periplasmic binding protein-like II"/>
    <property type="match status" value="1"/>
</dbReference>
<dbReference type="Pfam" id="PF01379">
    <property type="entry name" value="Porphobil_deam"/>
    <property type="match status" value="1"/>
</dbReference>
<dbReference type="GO" id="GO:0005737">
    <property type="term" value="C:cytoplasm"/>
    <property type="evidence" value="ECO:0007669"/>
    <property type="project" value="TreeGrafter"/>
</dbReference>
<sequence length="500" mass="57201">MVRIISRKSDLAIIQAESVGELLKENVEGEDITYQHKETFGDIDQKTPLKDLPEIGVFTQDIRNSLINGEADIAVHSWKDLPIEIGPETQIAATIERADMRDIFFLKKKNVEKIIKEGKLKVLTSSPRRAYNLEPFLKKALPYPIQKIDFEDIRGNIPTRLKKLLTGKEDGLVVAKAAIDRILRGKNLNLANKVKEILDNFLWMITPLSLNPCAPGQGALALEVSSNRKGIIDMVQKINDNKVFQSVSMERDTLSQYGGGCHQKIGVSVENMKFGNVVTLKGLTDERVVLNERRIEREDLPEWYKINKDAFYPNDLEKYNLFRRHVIKESIDEVSSLKKKNIWVSRANAVPDQTKICQSNLLWVSGLKTWFKLSERGFWVNGTADSLGENMNPGIDHLSENKKWVKLTHNDSPKNEFDEKIATYQLKRLDIKEDLSQKTHFYWMSGSAFEYALERFPTISDCFHACGPGNTYEIIKKKIKEDKITIFLSYDEVVKNLINN</sequence>
<dbReference type="EC" id="2.5.1.61" evidence="2"/>
<comment type="similarity">
    <text evidence="1">Belongs to the HMBS family.</text>
</comment>
<dbReference type="PRINTS" id="PR00151">
    <property type="entry name" value="PORPHBDMNASE"/>
</dbReference>
<evidence type="ECO:0000313" key="6">
    <source>
        <dbReference type="EMBL" id="SUZ59640.1"/>
    </source>
</evidence>
<evidence type="ECO:0000256" key="4">
    <source>
        <dbReference type="ARBA" id="ARBA00023244"/>
    </source>
</evidence>
<evidence type="ECO:0000256" key="1">
    <source>
        <dbReference type="ARBA" id="ARBA00005638"/>
    </source>
</evidence>
<dbReference type="InterPro" id="IPR022417">
    <property type="entry name" value="Porphobilin_deaminase_N"/>
</dbReference>
<keyword evidence="4" id="KW-0627">Porphyrin biosynthesis</keyword>
<gene>
    <name evidence="6" type="ORF">METZ01_LOCUS12494</name>
</gene>
<evidence type="ECO:0000256" key="2">
    <source>
        <dbReference type="ARBA" id="ARBA00012655"/>
    </source>
</evidence>
<accession>A0A381NYG5</accession>
<dbReference type="GO" id="GO:0004418">
    <property type="term" value="F:hydroxymethylbilane synthase activity"/>
    <property type="evidence" value="ECO:0007669"/>
    <property type="project" value="UniProtKB-EC"/>
</dbReference>
<proteinExistence type="inferred from homology"/>
<name>A0A381NYG5_9ZZZZ</name>
<keyword evidence="3" id="KW-0808">Transferase</keyword>
<dbReference type="InterPro" id="IPR000860">
    <property type="entry name" value="HemC"/>
</dbReference>
<dbReference type="EMBL" id="UINC01000689">
    <property type="protein sequence ID" value="SUZ59640.1"/>
    <property type="molecule type" value="Genomic_DNA"/>
</dbReference>